<dbReference type="HOGENOM" id="CLU_157493_0_0_1"/>
<name>D6W7T5_TRICA</name>
<gene>
    <name evidence="2" type="primary">AUGUSTUS-3.0.2_10887</name>
    <name evidence="2" type="ORF">TcasGA2_TC010887</name>
</gene>
<sequence>MDTEPTGDTVDELRQRLNNMKRLMAERQRAGDIDEGRRSNAVGIIDGSFLSVVFGVALLVIITVSVYAFYNLYHAILKKFPSHHEEL</sequence>
<feature type="transmembrane region" description="Helical" evidence="1">
    <location>
        <begin position="49"/>
        <end position="70"/>
    </location>
</feature>
<keyword evidence="1" id="KW-1133">Transmembrane helix</keyword>
<protein>
    <submittedName>
        <fullName evidence="2">Uncharacterized protein</fullName>
    </submittedName>
</protein>
<evidence type="ECO:0000256" key="1">
    <source>
        <dbReference type="SAM" id="Phobius"/>
    </source>
</evidence>
<dbReference type="EMBL" id="KQ971307">
    <property type="protein sequence ID" value="EFA11347.2"/>
    <property type="molecule type" value="Genomic_DNA"/>
</dbReference>
<evidence type="ECO:0000313" key="3">
    <source>
        <dbReference type="Proteomes" id="UP000007266"/>
    </source>
</evidence>
<dbReference type="InParanoid" id="D6W7T5"/>
<dbReference type="KEGG" id="tca:662811"/>
<reference evidence="2 3" key="2">
    <citation type="journal article" date="2010" name="Nucleic Acids Res.">
        <title>BeetleBase in 2010: revisions to provide comprehensive genomic information for Tribolium castaneum.</title>
        <authorList>
            <person name="Kim H.S."/>
            <person name="Murphy T."/>
            <person name="Xia J."/>
            <person name="Caragea D."/>
            <person name="Park Y."/>
            <person name="Beeman R.W."/>
            <person name="Lorenzen M.D."/>
            <person name="Butcher S."/>
            <person name="Manak J.R."/>
            <person name="Brown S.J."/>
        </authorList>
    </citation>
    <scope>NUCLEOTIDE SEQUENCE [LARGE SCALE GENOMIC DNA]</scope>
    <source>
        <strain evidence="2 3">Georgia GA2</strain>
    </source>
</reference>
<dbReference type="Proteomes" id="UP000007266">
    <property type="component" value="Linkage group 1"/>
</dbReference>
<dbReference type="OrthoDB" id="6585706at2759"/>
<evidence type="ECO:0000313" key="2">
    <source>
        <dbReference type="EMBL" id="EFA11347.2"/>
    </source>
</evidence>
<organism evidence="2 3">
    <name type="scientific">Tribolium castaneum</name>
    <name type="common">Red flour beetle</name>
    <dbReference type="NCBI Taxonomy" id="7070"/>
    <lineage>
        <taxon>Eukaryota</taxon>
        <taxon>Metazoa</taxon>
        <taxon>Ecdysozoa</taxon>
        <taxon>Arthropoda</taxon>
        <taxon>Hexapoda</taxon>
        <taxon>Insecta</taxon>
        <taxon>Pterygota</taxon>
        <taxon>Neoptera</taxon>
        <taxon>Endopterygota</taxon>
        <taxon>Coleoptera</taxon>
        <taxon>Polyphaga</taxon>
        <taxon>Cucujiformia</taxon>
        <taxon>Tenebrionidae</taxon>
        <taxon>Tenebrionidae incertae sedis</taxon>
        <taxon>Tribolium</taxon>
    </lineage>
</organism>
<accession>D6W7T5</accession>
<proteinExistence type="predicted"/>
<keyword evidence="3" id="KW-1185">Reference proteome</keyword>
<dbReference type="FunCoup" id="D6W7T5">
    <property type="interactions" value="5"/>
</dbReference>
<dbReference type="OMA" id="KTVTHTC"/>
<keyword evidence="1" id="KW-0472">Membrane</keyword>
<dbReference type="eggNOG" id="ENOG502S6XQ">
    <property type="taxonomic scope" value="Eukaryota"/>
</dbReference>
<keyword evidence="1" id="KW-0812">Transmembrane</keyword>
<reference evidence="2 3" key="1">
    <citation type="journal article" date="2008" name="Nature">
        <title>The genome of the model beetle and pest Tribolium castaneum.</title>
        <authorList>
            <consortium name="Tribolium Genome Sequencing Consortium"/>
            <person name="Richards S."/>
            <person name="Gibbs R.A."/>
            <person name="Weinstock G.M."/>
            <person name="Brown S.J."/>
            <person name="Denell R."/>
            <person name="Beeman R.W."/>
            <person name="Gibbs R."/>
            <person name="Beeman R.W."/>
            <person name="Brown S.J."/>
            <person name="Bucher G."/>
            <person name="Friedrich M."/>
            <person name="Grimmelikhuijzen C.J."/>
            <person name="Klingler M."/>
            <person name="Lorenzen M."/>
            <person name="Richards S."/>
            <person name="Roth S."/>
            <person name="Schroder R."/>
            <person name="Tautz D."/>
            <person name="Zdobnov E.M."/>
            <person name="Muzny D."/>
            <person name="Gibbs R.A."/>
            <person name="Weinstock G.M."/>
            <person name="Attaway T."/>
            <person name="Bell S."/>
            <person name="Buhay C.J."/>
            <person name="Chandrabose M.N."/>
            <person name="Chavez D."/>
            <person name="Clerk-Blankenburg K.P."/>
            <person name="Cree A."/>
            <person name="Dao M."/>
            <person name="Davis C."/>
            <person name="Chacko J."/>
            <person name="Dinh H."/>
            <person name="Dugan-Rocha S."/>
            <person name="Fowler G."/>
            <person name="Garner T.T."/>
            <person name="Garnes J."/>
            <person name="Gnirke A."/>
            <person name="Hawes A."/>
            <person name="Hernandez J."/>
            <person name="Hines S."/>
            <person name="Holder M."/>
            <person name="Hume J."/>
            <person name="Jhangiani S.N."/>
            <person name="Joshi V."/>
            <person name="Khan Z.M."/>
            <person name="Jackson L."/>
            <person name="Kovar C."/>
            <person name="Kowis A."/>
            <person name="Lee S."/>
            <person name="Lewis L.R."/>
            <person name="Margolis J."/>
            <person name="Morgan M."/>
            <person name="Nazareth L.V."/>
            <person name="Nguyen N."/>
            <person name="Okwuonu G."/>
            <person name="Parker D."/>
            <person name="Richards S."/>
            <person name="Ruiz S.J."/>
            <person name="Santibanez J."/>
            <person name="Savard J."/>
            <person name="Scherer S.E."/>
            <person name="Schneider B."/>
            <person name="Sodergren E."/>
            <person name="Tautz D."/>
            <person name="Vattahil S."/>
            <person name="Villasana D."/>
            <person name="White C.S."/>
            <person name="Wright R."/>
            <person name="Park Y."/>
            <person name="Beeman R.W."/>
            <person name="Lord J."/>
            <person name="Oppert B."/>
            <person name="Lorenzen M."/>
            <person name="Brown S."/>
            <person name="Wang L."/>
            <person name="Savard J."/>
            <person name="Tautz D."/>
            <person name="Richards S."/>
            <person name="Weinstock G."/>
            <person name="Gibbs R.A."/>
            <person name="Liu Y."/>
            <person name="Worley K."/>
            <person name="Weinstock G."/>
            <person name="Elsik C.G."/>
            <person name="Reese J.T."/>
            <person name="Elhaik E."/>
            <person name="Landan G."/>
            <person name="Graur D."/>
            <person name="Arensburger P."/>
            <person name="Atkinson P."/>
            <person name="Beeman R.W."/>
            <person name="Beidler J."/>
            <person name="Brown S.J."/>
            <person name="Demuth J.P."/>
            <person name="Drury D.W."/>
            <person name="Du Y.Z."/>
            <person name="Fujiwara H."/>
            <person name="Lorenzen M."/>
            <person name="Maselli V."/>
            <person name="Osanai M."/>
            <person name="Park Y."/>
            <person name="Robertson H.M."/>
            <person name="Tu Z."/>
            <person name="Wang J.J."/>
            <person name="Wang S."/>
            <person name="Richards S."/>
            <person name="Song H."/>
            <person name="Zhang L."/>
            <person name="Sodergren E."/>
            <person name="Werner D."/>
            <person name="Stanke M."/>
            <person name="Morgenstern B."/>
            <person name="Solovyev V."/>
            <person name="Kosarev P."/>
            <person name="Brown G."/>
            <person name="Chen H.C."/>
            <person name="Ermolaeva O."/>
            <person name="Hlavina W."/>
            <person name="Kapustin Y."/>
            <person name="Kiryutin B."/>
            <person name="Kitts P."/>
            <person name="Maglott D."/>
            <person name="Pruitt K."/>
            <person name="Sapojnikov V."/>
            <person name="Souvorov A."/>
            <person name="Mackey A.J."/>
            <person name="Waterhouse R.M."/>
            <person name="Wyder S."/>
            <person name="Zdobnov E.M."/>
            <person name="Zdobnov E.M."/>
            <person name="Wyder S."/>
            <person name="Kriventseva E.V."/>
            <person name="Kadowaki T."/>
            <person name="Bork P."/>
            <person name="Aranda M."/>
            <person name="Bao R."/>
            <person name="Beermann A."/>
            <person name="Berns N."/>
            <person name="Bolognesi R."/>
            <person name="Bonneton F."/>
            <person name="Bopp D."/>
            <person name="Brown S.J."/>
            <person name="Bucher G."/>
            <person name="Butts T."/>
            <person name="Chaumot A."/>
            <person name="Denell R.E."/>
            <person name="Ferrier D.E."/>
            <person name="Friedrich M."/>
            <person name="Gordon C.M."/>
            <person name="Jindra M."/>
            <person name="Klingler M."/>
            <person name="Lan Q."/>
            <person name="Lattorff H.M."/>
            <person name="Laudet V."/>
            <person name="von Levetsow C."/>
            <person name="Liu Z."/>
            <person name="Lutz R."/>
            <person name="Lynch J.A."/>
            <person name="da Fonseca R.N."/>
            <person name="Posnien N."/>
            <person name="Reuter R."/>
            <person name="Roth S."/>
            <person name="Savard J."/>
            <person name="Schinko J.B."/>
            <person name="Schmitt C."/>
            <person name="Schoppmeier M."/>
            <person name="Schroder R."/>
            <person name="Shippy T.D."/>
            <person name="Simonnet F."/>
            <person name="Marques-Souza H."/>
            <person name="Tautz D."/>
            <person name="Tomoyasu Y."/>
            <person name="Trauner J."/>
            <person name="Van der Zee M."/>
            <person name="Vervoort M."/>
            <person name="Wittkopp N."/>
            <person name="Wimmer E.A."/>
            <person name="Yang X."/>
            <person name="Jones A.K."/>
            <person name="Sattelle D.B."/>
            <person name="Ebert P.R."/>
            <person name="Nelson D."/>
            <person name="Scott J.G."/>
            <person name="Beeman R.W."/>
            <person name="Muthukrishnan S."/>
            <person name="Kramer K.J."/>
            <person name="Arakane Y."/>
            <person name="Beeman R.W."/>
            <person name="Zhu Q."/>
            <person name="Hogenkamp D."/>
            <person name="Dixit R."/>
            <person name="Oppert B."/>
            <person name="Jiang H."/>
            <person name="Zou Z."/>
            <person name="Marshall J."/>
            <person name="Elpidina E."/>
            <person name="Vinokurov K."/>
            <person name="Oppert C."/>
            <person name="Zou Z."/>
            <person name="Evans J."/>
            <person name="Lu Z."/>
            <person name="Zhao P."/>
            <person name="Sumathipala N."/>
            <person name="Altincicek B."/>
            <person name="Vilcinskas A."/>
            <person name="Williams M."/>
            <person name="Hultmark D."/>
            <person name="Hetru C."/>
            <person name="Jiang H."/>
            <person name="Grimmelikhuijzen C.J."/>
            <person name="Hauser F."/>
            <person name="Cazzamali G."/>
            <person name="Williamson M."/>
            <person name="Park Y."/>
            <person name="Li B."/>
            <person name="Tanaka Y."/>
            <person name="Predel R."/>
            <person name="Neupert S."/>
            <person name="Schachtner J."/>
            <person name="Verleyen P."/>
            <person name="Raible F."/>
            <person name="Bork P."/>
            <person name="Friedrich M."/>
            <person name="Walden K.K."/>
            <person name="Robertson H.M."/>
            <person name="Angeli S."/>
            <person name="Foret S."/>
            <person name="Bucher G."/>
            <person name="Schuetz S."/>
            <person name="Maleszka R."/>
            <person name="Wimmer E.A."/>
            <person name="Beeman R.W."/>
            <person name="Lorenzen M."/>
            <person name="Tomoyasu Y."/>
            <person name="Miller S.C."/>
            <person name="Grossmann D."/>
            <person name="Bucher G."/>
        </authorList>
    </citation>
    <scope>NUCLEOTIDE SEQUENCE [LARGE SCALE GENOMIC DNA]</scope>
    <source>
        <strain evidence="2 3">Georgia GA2</strain>
    </source>
</reference>
<dbReference type="AlphaFoldDB" id="D6W7T5"/>